<organism evidence="1 2">
    <name type="scientific">Pedobacter chitinilyticus</name>
    <dbReference type="NCBI Taxonomy" id="2233776"/>
    <lineage>
        <taxon>Bacteria</taxon>
        <taxon>Pseudomonadati</taxon>
        <taxon>Bacteroidota</taxon>
        <taxon>Sphingobacteriia</taxon>
        <taxon>Sphingobacteriales</taxon>
        <taxon>Sphingobacteriaceae</taxon>
        <taxon>Pedobacter</taxon>
    </lineage>
</organism>
<dbReference type="OrthoDB" id="798544at2"/>
<gene>
    <name evidence="1" type="ORF">DPV69_07320</name>
</gene>
<protein>
    <submittedName>
        <fullName evidence="1">Uncharacterized protein</fullName>
    </submittedName>
</protein>
<reference evidence="1 2" key="1">
    <citation type="submission" date="2018-06" db="EMBL/GenBank/DDBJ databases">
        <title>Pedobacter endophyticus sp. nov., an endophytic bacterium isolated from a leaf of Triticum aestivum.</title>
        <authorList>
            <person name="Zhang L."/>
        </authorList>
    </citation>
    <scope>NUCLEOTIDE SEQUENCE [LARGE SCALE GENOMIC DNA]</scope>
    <source>
        <strain evidence="1 2">CM134L-2</strain>
    </source>
</reference>
<dbReference type="Proteomes" id="UP000284120">
    <property type="component" value="Unassembled WGS sequence"/>
</dbReference>
<evidence type="ECO:0000313" key="1">
    <source>
        <dbReference type="EMBL" id="RWU08184.1"/>
    </source>
</evidence>
<proteinExistence type="predicted"/>
<dbReference type="AlphaFoldDB" id="A0A3S4RR60"/>
<evidence type="ECO:0000313" key="2">
    <source>
        <dbReference type="Proteomes" id="UP000284120"/>
    </source>
</evidence>
<dbReference type="RefSeq" id="WP_113646709.1">
    <property type="nucleotide sequence ID" value="NZ_QMHN01000002.1"/>
</dbReference>
<comment type="caution">
    <text evidence="1">The sequence shown here is derived from an EMBL/GenBank/DDBJ whole genome shotgun (WGS) entry which is preliminary data.</text>
</comment>
<dbReference type="EMBL" id="SAYW01000002">
    <property type="protein sequence ID" value="RWU08184.1"/>
    <property type="molecule type" value="Genomic_DNA"/>
</dbReference>
<sequence length="93" mass="10352">MANKNEQLLYDTLLCIPGMNESVRIDVKVSRKMVLLLSQVVERGLDAKDGTGMMEAMPAESLQELRELVDGFMEKSGLTELARKLNAIQQLKG</sequence>
<accession>A0A3S4RR60</accession>
<keyword evidence="2" id="KW-1185">Reference proteome</keyword>
<name>A0A3S4RR60_9SPHI</name>